<feature type="domain" description="DUF4216" evidence="3">
    <location>
        <begin position="509"/>
        <end position="578"/>
    </location>
</feature>
<evidence type="ECO:0000256" key="1">
    <source>
        <dbReference type="SAM" id="Coils"/>
    </source>
</evidence>
<protein>
    <submittedName>
        <fullName evidence="5">Os03g0380600 protein</fullName>
    </submittedName>
</protein>
<dbReference type="EMBL" id="AP008209">
    <property type="protein sequence ID" value="BAH92175.1"/>
    <property type="molecule type" value="Genomic_DNA"/>
</dbReference>
<accession>C7IZS6</accession>
<reference evidence="6" key="2">
    <citation type="journal article" date="2008" name="Nucleic Acids Res.">
        <title>The rice annotation project database (RAP-DB): 2008 update.</title>
        <authorList>
            <consortium name="The rice annotation project (RAP)"/>
        </authorList>
    </citation>
    <scope>GENOME REANNOTATION</scope>
    <source>
        <strain evidence="6">cv. Nipponbare</strain>
    </source>
</reference>
<dbReference type="Pfam" id="PF03004">
    <property type="entry name" value="Transposase_24"/>
    <property type="match status" value="1"/>
</dbReference>
<dbReference type="InterPro" id="IPR025452">
    <property type="entry name" value="DUF4218"/>
</dbReference>
<reference evidence="5 6" key="1">
    <citation type="journal article" date="2005" name="Nature">
        <title>The map-based sequence of the rice genome.</title>
        <authorList>
            <consortium name="International rice genome sequencing project (IRGSP)"/>
            <person name="Matsumoto T."/>
            <person name="Wu J."/>
            <person name="Kanamori H."/>
            <person name="Katayose Y."/>
            <person name="Fujisawa M."/>
            <person name="Namiki N."/>
            <person name="Mizuno H."/>
            <person name="Yamamoto K."/>
            <person name="Antonio B.A."/>
            <person name="Baba T."/>
            <person name="Sakata K."/>
            <person name="Nagamura Y."/>
            <person name="Aoki H."/>
            <person name="Arikawa K."/>
            <person name="Arita K."/>
            <person name="Bito T."/>
            <person name="Chiden Y."/>
            <person name="Fujitsuka N."/>
            <person name="Fukunaka R."/>
            <person name="Hamada M."/>
            <person name="Harada C."/>
            <person name="Hayashi A."/>
            <person name="Hijishita S."/>
            <person name="Honda M."/>
            <person name="Hosokawa S."/>
            <person name="Ichikawa Y."/>
            <person name="Idonuma A."/>
            <person name="Iijima M."/>
            <person name="Ikeda M."/>
            <person name="Ikeno M."/>
            <person name="Ito K."/>
            <person name="Ito S."/>
            <person name="Ito T."/>
            <person name="Ito Y."/>
            <person name="Ito Y."/>
            <person name="Iwabuchi A."/>
            <person name="Kamiya K."/>
            <person name="Karasawa W."/>
            <person name="Kurita K."/>
            <person name="Katagiri S."/>
            <person name="Kikuta A."/>
            <person name="Kobayashi H."/>
            <person name="Kobayashi N."/>
            <person name="Machita K."/>
            <person name="Maehara T."/>
            <person name="Masukawa M."/>
            <person name="Mizubayashi T."/>
            <person name="Mukai Y."/>
            <person name="Nagasaki H."/>
            <person name="Nagata Y."/>
            <person name="Naito S."/>
            <person name="Nakashima M."/>
            <person name="Nakama Y."/>
            <person name="Nakamichi Y."/>
            <person name="Nakamura M."/>
            <person name="Meguro A."/>
            <person name="Negishi M."/>
            <person name="Ohta I."/>
            <person name="Ohta T."/>
            <person name="Okamoto M."/>
            <person name="Ono N."/>
            <person name="Saji S."/>
            <person name="Sakaguchi M."/>
            <person name="Sakai K."/>
            <person name="Shibata M."/>
            <person name="Shimokawa T."/>
            <person name="Song J."/>
            <person name="Takazaki Y."/>
            <person name="Terasawa K."/>
            <person name="Tsugane M."/>
            <person name="Tsuji K."/>
            <person name="Ueda S."/>
            <person name="Waki K."/>
            <person name="Yamagata H."/>
            <person name="Yamamoto M."/>
            <person name="Yamamoto S."/>
            <person name="Yamane H."/>
            <person name="Yoshiki S."/>
            <person name="Yoshihara R."/>
            <person name="Yukawa K."/>
            <person name="Zhong H."/>
            <person name="Yano M."/>
            <person name="Yuan Q."/>
            <person name="Ouyang S."/>
            <person name="Liu J."/>
            <person name="Jones K.M."/>
            <person name="Gansberger K."/>
            <person name="Moffat K."/>
            <person name="Hill J."/>
            <person name="Bera J."/>
            <person name="Fadrosh D."/>
            <person name="Jin S."/>
            <person name="Johri S."/>
            <person name="Kim M."/>
            <person name="Overton L."/>
            <person name="Reardon M."/>
            <person name="Tsitrin T."/>
            <person name="Vuong H."/>
            <person name="Weaver B."/>
            <person name="Ciecko A."/>
            <person name="Tallon L."/>
            <person name="Jackson J."/>
            <person name="Pai G."/>
            <person name="Aken S.V."/>
            <person name="Utterback T."/>
            <person name="Reidmuller S."/>
            <person name="Feldblyum T."/>
            <person name="Hsiao J."/>
            <person name="Zismann V."/>
            <person name="Iobst S."/>
            <person name="de Vazeille A.R."/>
            <person name="Buell C.R."/>
            <person name="Ying K."/>
            <person name="Li Y."/>
            <person name="Lu T."/>
            <person name="Huang Y."/>
            <person name="Zhao Q."/>
            <person name="Feng Q."/>
            <person name="Zhang L."/>
            <person name="Zhu J."/>
            <person name="Weng Q."/>
            <person name="Mu J."/>
            <person name="Lu Y."/>
            <person name="Fan D."/>
            <person name="Liu Y."/>
            <person name="Guan J."/>
            <person name="Zhang Y."/>
            <person name="Yu S."/>
            <person name="Liu X."/>
            <person name="Zhang Y."/>
            <person name="Hong G."/>
            <person name="Han B."/>
            <person name="Choisne N."/>
            <person name="Demange N."/>
            <person name="Orjeda G."/>
            <person name="Samain S."/>
            <person name="Cattolico L."/>
            <person name="Pelletier E."/>
            <person name="Couloux A."/>
            <person name="Segurens B."/>
            <person name="Wincker P."/>
            <person name="D'Hont A."/>
            <person name="Scarpelli C."/>
            <person name="Weissenbach J."/>
            <person name="Salanoubat M."/>
            <person name="Quetier F."/>
            <person name="Yu Y."/>
            <person name="Kim H.R."/>
            <person name="Rambo T."/>
            <person name="Currie J."/>
            <person name="Collura K."/>
            <person name="Luo M."/>
            <person name="Yang T."/>
            <person name="Ammiraju J.S.S."/>
            <person name="Engler F."/>
            <person name="Soderlund C."/>
            <person name="Wing R.A."/>
            <person name="Palmer L.E."/>
            <person name="de la Bastide M."/>
            <person name="Spiegel L."/>
            <person name="Nascimento L."/>
            <person name="Zutavern T."/>
            <person name="O'Shaughnessy A."/>
            <person name="Dike S."/>
            <person name="Dedhia N."/>
            <person name="Preston R."/>
            <person name="Balija V."/>
            <person name="McCombie W.R."/>
            <person name="Chow T."/>
            <person name="Chen H."/>
            <person name="Chung M."/>
            <person name="Chen C."/>
            <person name="Shaw J."/>
            <person name="Wu H."/>
            <person name="Hsiao K."/>
            <person name="Chao Y."/>
            <person name="Chu M."/>
            <person name="Cheng C."/>
            <person name="Hour A."/>
            <person name="Lee P."/>
            <person name="Lin S."/>
            <person name="Lin Y."/>
            <person name="Liou J."/>
            <person name="Liu S."/>
            <person name="Hsing Y."/>
            <person name="Raghuvanshi S."/>
            <person name="Mohanty A."/>
            <person name="Bharti A.K."/>
            <person name="Gaur A."/>
            <person name="Gupta V."/>
            <person name="Kumar D."/>
            <person name="Ravi V."/>
            <person name="Vij S."/>
            <person name="Kapur A."/>
            <person name="Khurana P."/>
            <person name="Khurana P."/>
            <person name="Khurana J.P."/>
            <person name="Tyagi A.K."/>
            <person name="Gaikwad K."/>
            <person name="Singh A."/>
            <person name="Dalal V."/>
            <person name="Srivastava S."/>
            <person name="Dixit A."/>
            <person name="Pal A.K."/>
            <person name="Ghazi I.A."/>
            <person name="Yadav M."/>
            <person name="Pandit A."/>
            <person name="Bhargava A."/>
            <person name="Sureshbabu K."/>
            <person name="Batra K."/>
            <person name="Sharma T.R."/>
            <person name="Mohapatra T."/>
            <person name="Singh N.K."/>
            <person name="Messing J."/>
            <person name="Nelson A.B."/>
            <person name="Fuks G."/>
            <person name="Kavchok S."/>
            <person name="Keizer G."/>
            <person name="Linton E."/>
            <person name="Llaca V."/>
            <person name="Song R."/>
            <person name="Tanyolac B."/>
            <person name="Young S."/>
            <person name="Ho-Il K."/>
            <person name="Hahn J.H."/>
            <person name="Sangsakoo G."/>
            <person name="Vanavichit A."/>
            <person name="de Mattos Luiz.A.T."/>
            <person name="Zimmer P.D."/>
            <person name="Malone G."/>
            <person name="Dellagostin O."/>
            <person name="de Oliveira A.C."/>
            <person name="Bevan M."/>
            <person name="Bancroft I."/>
            <person name="Minx P."/>
            <person name="Cordum H."/>
            <person name="Wilson R."/>
            <person name="Cheng Z."/>
            <person name="Jin W."/>
            <person name="Jiang J."/>
            <person name="Leong S.A."/>
            <person name="Iwama H."/>
            <person name="Gojobori T."/>
            <person name="Itoh T."/>
            <person name="Niimura Y."/>
            <person name="Fujii Y."/>
            <person name="Habara T."/>
            <person name="Sakai H."/>
            <person name="Sato Y."/>
            <person name="Wilson G."/>
            <person name="Kumar K."/>
            <person name="McCouch S."/>
            <person name="Juretic N."/>
            <person name="Hoen D."/>
            <person name="Wright S."/>
            <person name="Bruskiewich R."/>
            <person name="Bureau T."/>
            <person name="Miyao A."/>
            <person name="Hirochika H."/>
            <person name="Nishikawa T."/>
            <person name="Kadowaki K."/>
            <person name="Sugiura M."/>
            <person name="Burr B."/>
            <person name="Sasaki T."/>
        </authorList>
    </citation>
    <scope>NUCLEOTIDE SEQUENCE [LARGE SCALE GENOMIC DNA]</scope>
    <source>
        <strain evidence="6">cv. Nipponbare</strain>
    </source>
</reference>
<evidence type="ECO:0000259" key="4">
    <source>
        <dbReference type="Pfam" id="PF13960"/>
    </source>
</evidence>
<dbReference type="PANTHER" id="PTHR48258:SF6">
    <property type="entry name" value="LEUCINE-RICH REPEAT DOMAIN, L DOMAIN-CONTAINING PROTEIN"/>
    <property type="match status" value="1"/>
</dbReference>
<gene>
    <name evidence="5" type="ordered locus">Os03g0380600</name>
</gene>
<dbReference type="Pfam" id="PF13960">
    <property type="entry name" value="DUF4218"/>
    <property type="match status" value="1"/>
</dbReference>
<organism evidence="5 6">
    <name type="scientific">Oryza sativa subsp. japonica</name>
    <name type="common">Rice</name>
    <dbReference type="NCBI Taxonomy" id="39947"/>
    <lineage>
        <taxon>Eukaryota</taxon>
        <taxon>Viridiplantae</taxon>
        <taxon>Streptophyta</taxon>
        <taxon>Embryophyta</taxon>
        <taxon>Tracheophyta</taxon>
        <taxon>Spermatophyta</taxon>
        <taxon>Magnoliopsida</taxon>
        <taxon>Liliopsida</taxon>
        <taxon>Poales</taxon>
        <taxon>Poaceae</taxon>
        <taxon>BOP clade</taxon>
        <taxon>Oryzoideae</taxon>
        <taxon>Oryzeae</taxon>
        <taxon>Oryzinae</taxon>
        <taxon>Oryza</taxon>
        <taxon>Oryza sativa</taxon>
    </lineage>
</organism>
<dbReference type="Pfam" id="PF13952">
    <property type="entry name" value="DUF4216"/>
    <property type="match status" value="1"/>
</dbReference>
<name>C7IZS6_ORYSJ</name>
<sequence>MDERGAGDEPVLLREVRQVGESNPEAGEASQVLVVTGFMFNSIGHHAMGESSDCNLEGHNVEFRSDCEKFEQFAQSNIKATNQNAPCEQVPKVGMTFQSEDDAYNFYNSYARRVGFSVRKCHWALVNEGHKNSNPTHQPKKERACTRIDCKVRVQFFISREDLNLASTKKPEVEEAAAAAARGGGGGCGACARWRRRLRRPREVEAAAPAAPRGVGDGSVGHARCRRRLRWPIRLHQDQHRESMDLDIDPVDEPINDEDDEDFDGLDMIQDLLGDIHRGTAGIQQQDQAGSGSIGDQAGSGNIGAEPNEEANRFDRGTCLFIIGGERARILMGFKYGKHPGNKKRKASQKGMEIPGKNFTKQSILFELPFLGSLKGMMSNRARPEGSIAESYIMKECSTFFSMYLHGIETRFNRAERNYDGERPPLGLYSVIDLRNQGSSQVSDCLYALAIGPHKKVDIYSGCIVGGIRFLTKKREEGRKTQNSGVCVEGPHKGKLITYYGILTDVYVLSYPNERQVVLFKCEWYDLERNKPVRIDNDFGSINLGKKWYIDDSFVLASQVNQVFYVADTKLKGNWHVVQKVSHRHLFDQEIWSSTNESDIDINISDDIAFQEEGGDVLLDETFEAIMLHRDDVRPEVVTDPKELAALKEQPISRNEYEEEADYKSFRHRFYEHYVKHGGGENARMNPHKALEDRLADWFWLCDHFETEEFQKRSTIGKDNRSNLPYMHWKGTKSFVALQHELGCGDITLYKECYSNDKGWASSDAREKHDQMVRMQEESMQQDEIPLTEPQICEKVLGKAYGYIRGRGHGPKPNRRATSTSTRTYQQMEEELASTKQTVAVQQNQLAVQQNQLESQQKQLDWLHSVVSKLAGIPTPCMDANGTSVPAYTATTSNDGSTTKVSPRSHGNNISTATNIQHLVTKNLDNAWVQNLYDLREKWATIYRRDSFCADMTSTQRSEEEVAKESISIRAPPHKKGPLQKRSRSSLDRGMKTTTNRGEETTQPSNINIAGASQPTVQEPLDSNTVMPFGDISMIFVPPIRGEFTNLLFQAHHETTAAASASRCLEFENQDPN</sequence>
<keyword evidence="1" id="KW-0175">Coiled coil</keyword>
<feature type="compositionally biased region" description="Basic residues" evidence="2">
    <location>
        <begin position="972"/>
        <end position="984"/>
    </location>
</feature>
<dbReference type="InterPro" id="IPR004252">
    <property type="entry name" value="Probable_transposase_24"/>
</dbReference>
<feature type="domain" description="DUF4218" evidence="4">
    <location>
        <begin position="370"/>
        <end position="418"/>
    </location>
</feature>
<dbReference type="InterPro" id="IPR025312">
    <property type="entry name" value="DUF4216"/>
</dbReference>
<proteinExistence type="predicted"/>
<feature type="region of interest" description="Disordered" evidence="2">
    <location>
        <begin position="889"/>
        <end position="909"/>
    </location>
</feature>
<evidence type="ECO:0000313" key="5">
    <source>
        <dbReference type="EMBL" id="BAH92175.1"/>
    </source>
</evidence>
<dbReference type="PANTHER" id="PTHR48258">
    <property type="entry name" value="DUF4218 DOMAIN-CONTAINING PROTEIN-RELATED"/>
    <property type="match status" value="1"/>
</dbReference>
<dbReference type="Proteomes" id="UP000000763">
    <property type="component" value="Chromosome 3"/>
</dbReference>
<feature type="region of interest" description="Disordered" evidence="2">
    <location>
        <begin position="283"/>
        <end position="310"/>
    </location>
</feature>
<feature type="compositionally biased region" description="Polar residues" evidence="2">
    <location>
        <begin position="992"/>
        <end position="1010"/>
    </location>
</feature>
<evidence type="ECO:0000313" key="6">
    <source>
        <dbReference type="Proteomes" id="UP000000763"/>
    </source>
</evidence>
<feature type="compositionally biased region" description="Basic residues" evidence="2">
    <location>
        <begin position="806"/>
        <end position="815"/>
    </location>
</feature>
<dbReference type="KEGG" id="dosa:Os03g0380600"/>
<feature type="region of interest" description="Disordered" evidence="2">
    <location>
        <begin position="804"/>
        <end position="823"/>
    </location>
</feature>
<evidence type="ECO:0000259" key="3">
    <source>
        <dbReference type="Pfam" id="PF13952"/>
    </source>
</evidence>
<dbReference type="AlphaFoldDB" id="C7IZS6"/>
<feature type="region of interest" description="Disordered" evidence="2">
    <location>
        <begin position="953"/>
        <end position="1010"/>
    </location>
</feature>
<feature type="coiled-coil region" evidence="1">
    <location>
        <begin position="825"/>
        <end position="859"/>
    </location>
</feature>
<evidence type="ECO:0000256" key="2">
    <source>
        <dbReference type="SAM" id="MobiDB-lite"/>
    </source>
</evidence>